<keyword evidence="10" id="KW-1185">Reference proteome</keyword>
<evidence type="ECO:0000256" key="3">
    <source>
        <dbReference type="ARBA" id="ARBA00022692"/>
    </source>
</evidence>
<evidence type="ECO:0000256" key="5">
    <source>
        <dbReference type="ARBA" id="ARBA00023136"/>
    </source>
</evidence>
<name>A0A5R9GKR0_9BACL</name>
<proteinExistence type="predicted"/>
<feature type="coiled-coil region" evidence="6">
    <location>
        <begin position="353"/>
        <end position="388"/>
    </location>
</feature>
<comment type="caution">
    <text evidence="9">The sequence shown here is derived from an EMBL/GenBank/DDBJ whole genome shotgun (WGS) entry which is preliminary data.</text>
</comment>
<keyword evidence="4 7" id="KW-1133">Transmembrane helix</keyword>
<accession>A0A5R9GKR0</accession>
<sequence>MNARVPIVVQLIVGFSAILLIVLSVTGYYSYRNSAEVVLGKTAIYLNESVNQLSGKVDVNLQEYDKATQLIAFSPTLQNYLLRANNGLPGEISELELTQFMSQQIRYIAVDSVLHVTNLTGDFYTSNTIISMLQQTEAQMADALPWFDRLAPNKGRMIWVASTAWRYGEFPVFVGARQINDWERLEKLGNLFIVLPVDSLERLVGEINLGTSGKIVIVDAFGTIVYSSDETEIGVKMEPSLLGQLQDHPKSMFEWESDGESVYVSHAHSEYSGWRVAAFIGADEAVADLRSIQRSITVIGAAGLLAAFLFTSIFAWTLARPIAILAKRLTRLEKGFVRPFGRVSGNRETAMLYDSYNQMIGRLDQTIKDLSEKQISEKQAQIVALKAQFRPHFLYNSLNTIYWTLMNEGQFKIADMVLQLSDLLRYSIQPGSDLVSVEDDVAQLNRFIMISRARYGDKLQTEVDVDPSILKERVMKMLLQPLVENAITHGLEQVKGRPWMIRIRGFREGTQLRFTVEDNGIGMSPETIEEVMSQNARLEANELMHSGIGLSNLRHRIGLTYGTDYGLKLSAGELGGLRVDIVVPALSELPREGGAEDANDSPS</sequence>
<evidence type="ECO:0000256" key="7">
    <source>
        <dbReference type="SAM" id="Phobius"/>
    </source>
</evidence>
<dbReference type="InterPro" id="IPR036890">
    <property type="entry name" value="HATPase_C_sf"/>
</dbReference>
<gene>
    <name evidence="9" type="ORF">FE782_02440</name>
</gene>
<dbReference type="PANTHER" id="PTHR34220:SF7">
    <property type="entry name" value="SENSOR HISTIDINE KINASE YPDA"/>
    <property type="match status" value="1"/>
</dbReference>
<comment type="subcellular location">
    <subcellularLocation>
        <location evidence="1">Cell membrane</location>
        <topology evidence="1">Multi-pass membrane protein</topology>
    </subcellularLocation>
</comment>
<dbReference type="Pfam" id="PF02518">
    <property type="entry name" value="HATPase_c"/>
    <property type="match status" value="1"/>
</dbReference>
<dbReference type="OrthoDB" id="9776552at2"/>
<evidence type="ECO:0000256" key="4">
    <source>
        <dbReference type="ARBA" id="ARBA00022989"/>
    </source>
</evidence>
<feature type="transmembrane region" description="Helical" evidence="7">
    <location>
        <begin position="7"/>
        <end position="31"/>
    </location>
</feature>
<dbReference type="GO" id="GO:0005886">
    <property type="term" value="C:plasma membrane"/>
    <property type="evidence" value="ECO:0007669"/>
    <property type="project" value="UniProtKB-SubCell"/>
</dbReference>
<reference evidence="9 10" key="1">
    <citation type="submission" date="2019-05" db="EMBL/GenBank/DDBJ databases">
        <authorList>
            <person name="Narsing Rao M.P."/>
            <person name="Li W.J."/>
        </authorList>
    </citation>
    <scope>NUCLEOTIDE SEQUENCE [LARGE SCALE GENOMIC DNA]</scope>
    <source>
        <strain evidence="9 10">SYSU_K30003</strain>
    </source>
</reference>
<dbReference type="InterPro" id="IPR003594">
    <property type="entry name" value="HATPase_dom"/>
</dbReference>
<dbReference type="PANTHER" id="PTHR34220">
    <property type="entry name" value="SENSOR HISTIDINE KINASE YPDA"/>
    <property type="match status" value="1"/>
</dbReference>
<evidence type="ECO:0000313" key="10">
    <source>
        <dbReference type="Proteomes" id="UP000309676"/>
    </source>
</evidence>
<keyword evidence="9" id="KW-0418">Kinase</keyword>
<feature type="domain" description="Histidine kinase/HSP90-like ATPase" evidence="8">
    <location>
        <begin position="470"/>
        <end position="587"/>
    </location>
</feature>
<keyword evidence="5 7" id="KW-0472">Membrane</keyword>
<keyword evidence="3 7" id="KW-0812">Transmembrane</keyword>
<dbReference type="Pfam" id="PF02743">
    <property type="entry name" value="dCache_1"/>
    <property type="match status" value="1"/>
</dbReference>
<dbReference type="SMART" id="SM00387">
    <property type="entry name" value="HATPase_c"/>
    <property type="match status" value="1"/>
</dbReference>
<dbReference type="GO" id="GO:0000155">
    <property type="term" value="F:phosphorelay sensor kinase activity"/>
    <property type="evidence" value="ECO:0007669"/>
    <property type="project" value="InterPro"/>
</dbReference>
<keyword evidence="6" id="KW-0175">Coiled coil</keyword>
<dbReference type="AlphaFoldDB" id="A0A5R9GKR0"/>
<feature type="transmembrane region" description="Helical" evidence="7">
    <location>
        <begin position="298"/>
        <end position="319"/>
    </location>
</feature>
<evidence type="ECO:0000256" key="6">
    <source>
        <dbReference type="SAM" id="Coils"/>
    </source>
</evidence>
<dbReference type="InterPro" id="IPR033479">
    <property type="entry name" value="dCache_1"/>
</dbReference>
<evidence type="ECO:0000259" key="8">
    <source>
        <dbReference type="SMART" id="SM00387"/>
    </source>
</evidence>
<dbReference type="Gene3D" id="3.30.450.20">
    <property type="entry name" value="PAS domain"/>
    <property type="match status" value="1"/>
</dbReference>
<dbReference type="InterPro" id="IPR010559">
    <property type="entry name" value="Sig_transdc_His_kin_internal"/>
</dbReference>
<evidence type="ECO:0000256" key="1">
    <source>
        <dbReference type="ARBA" id="ARBA00004651"/>
    </source>
</evidence>
<keyword evidence="9" id="KW-0808">Transferase</keyword>
<dbReference type="SUPFAM" id="SSF55874">
    <property type="entry name" value="ATPase domain of HSP90 chaperone/DNA topoisomerase II/histidine kinase"/>
    <property type="match status" value="1"/>
</dbReference>
<evidence type="ECO:0000313" key="9">
    <source>
        <dbReference type="EMBL" id="TLS54224.1"/>
    </source>
</evidence>
<dbReference type="RefSeq" id="WP_138192129.1">
    <property type="nucleotide sequence ID" value="NZ_VCIW01000001.1"/>
</dbReference>
<dbReference type="Gene3D" id="3.30.565.10">
    <property type="entry name" value="Histidine kinase-like ATPase, C-terminal domain"/>
    <property type="match status" value="1"/>
</dbReference>
<dbReference type="EMBL" id="VCIW01000001">
    <property type="protein sequence ID" value="TLS54224.1"/>
    <property type="molecule type" value="Genomic_DNA"/>
</dbReference>
<dbReference type="InterPro" id="IPR050640">
    <property type="entry name" value="Bact_2-comp_sensor_kinase"/>
</dbReference>
<dbReference type="Pfam" id="PF06580">
    <property type="entry name" value="His_kinase"/>
    <property type="match status" value="1"/>
</dbReference>
<protein>
    <submittedName>
        <fullName evidence="9">Sensor histidine kinase</fullName>
    </submittedName>
</protein>
<keyword evidence="2" id="KW-1003">Cell membrane</keyword>
<organism evidence="9 10">
    <name type="scientific">Paenibacillus antri</name>
    <dbReference type="NCBI Taxonomy" id="2582848"/>
    <lineage>
        <taxon>Bacteria</taxon>
        <taxon>Bacillati</taxon>
        <taxon>Bacillota</taxon>
        <taxon>Bacilli</taxon>
        <taxon>Bacillales</taxon>
        <taxon>Paenibacillaceae</taxon>
        <taxon>Paenibacillus</taxon>
    </lineage>
</organism>
<dbReference type="Proteomes" id="UP000309676">
    <property type="component" value="Unassembled WGS sequence"/>
</dbReference>
<evidence type="ECO:0000256" key="2">
    <source>
        <dbReference type="ARBA" id="ARBA00022475"/>
    </source>
</evidence>